<dbReference type="PANTHER" id="PTHR43173">
    <property type="entry name" value="ABC1 FAMILY PROTEIN"/>
    <property type="match status" value="1"/>
</dbReference>
<dbReference type="CDD" id="cd13969">
    <property type="entry name" value="ADCK1-like"/>
    <property type="match status" value="1"/>
</dbReference>
<dbReference type="InterPro" id="IPR045307">
    <property type="entry name" value="ADCK1_dom"/>
</dbReference>
<evidence type="ECO:0000259" key="2">
    <source>
        <dbReference type="Pfam" id="PF03109"/>
    </source>
</evidence>
<proteinExistence type="inferred from homology"/>
<gene>
    <name evidence="3" type="ORF">JYZ213_LOCUS12408</name>
</gene>
<dbReference type="PANTHER" id="PTHR43173:SF28">
    <property type="entry name" value="AARF DOMAIN CONTAINING KINASE 5"/>
    <property type="match status" value="1"/>
</dbReference>
<dbReference type="Pfam" id="PF03109">
    <property type="entry name" value="ABC1"/>
    <property type="match status" value="2"/>
</dbReference>
<evidence type="ECO:0000313" key="4">
    <source>
        <dbReference type="Proteomes" id="UP000663845"/>
    </source>
</evidence>
<accession>A0A814C2P5</accession>
<name>A0A814C2P5_9BILA</name>
<evidence type="ECO:0000256" key="1">
    <source>
        <dbReference type="ARBA" id="ARBA00009670"/>
    </source>
</evidence>
<sequence length="548" mass="64198">MTSRFIACQLINVYRQDIAFFKQKSQLFSRYLTTNIQPQLTTPTRQWAIKRYVLIIGLPVTSFLFYRLSTKSETRRKHRIVLESIGRAAHATSIGLRSAIDQKTSLLFKTEGTDEYTAALQASRRRNAKRFAHLCIDLGGVYVKIGQAFINLPEVIPVEYYEELQILQERALRREKGEIDTLFKRYFRNTPENVFATFNREPIAAASLAEVYSAETKQGERVAVKVQYSDLRERFETDITTAWLLDELHDDLALELDFLHEARNAERSREHLRHLDYVSIPKVHWDLTKKRILTYEFISGITIDNIDKLKAMNLSLKEIDEKLIRMFAEQIFRIGFVHADPHPGNVHVQVNNDPKSKNYRKAQIVLLDHGLYESLLSEERKILCDLWMASITNDHIRMKQAATALGAPEKEYELFCTLVTMKPLPDTEQYNIPLYANNWDPLPRELQMFALKSGKFHMPTEEEYENVLTNEQRLEVRKHFRKLMDKKRLALLRILKQMPKTMFLLLRNLNSVRNTLKIHNVSEVDRTYIMTEVCQQALKEFQTKKKKI</sequence>
<reference evidence="3" key="1">
    <citation type="submission" date="2021-02" db="EMBL/GenBank/DDBJ databases">
        <authorList>
            <person name="Nowell W R."/>
        </authorList>
    </citation>
    <scope>NUCLEOTIDE SEQUENCE</scope>
</reference>
<dbReference type="InterPro" id="IPR011009">
    <property type="entry name" value="Kinase-like_dom_sf"/>
</dbReference>
<feature type="domain" description="ABC1 atypical kinase-like" evidence="2">
    <location>
        <begin position="167"/>
        <end position="241"/>
    </location>
</feature>
<dbReference type="SUPFAM" id="SSF56112">
    <property type="entry name" value="Protein kinase-like (PK-like)"/>
    <property type="match status" value="1"/>
</dbReference>
<dbReference type="InterPro" id="IPR051130">
    <property type="entry name" value="Mito_struct-func_regulator"/>
</dbReference>
<dbReference type="AlphaFoldDB" id="A0A814C2P5"/>
<organism evidence="3 4">
    <name type="scientific">Adineta steineri</name>
    <dbReference type="NCBI Taxonomy" id="433720"/>
    <lineage>
        <taxon>Eukaryota</taxon>
        <taxon>Metazoa</taxon>
        <taxon>Spiralia</taxon>
        <taxon>Gnathifera</taxon>
        <taxon>Rotifera</taxon>
        <taxon>Eurotatoria</taxon>
        <taxon>Bdelloidea</taxon>
        <taxon>Adinetida</taxon>
        <taxon>Adinetidae</taxon>
        <taxon>Adineta</taxon>
    </lineage>
</organism>
<evidence type="ECO:0000313" key="3">
    <source>
        <dbReference type="EMBL" id="CAF0935269.1"/>
    </source>
</evidence>
<comment type="similarity">
    <text evidence="1">Belongs to the protein kinase superfamily. ADCK protein kinase family.</text>
</comment>
<dbReference type="Proteomes" id="UP000663845">
    <property type="component" value="Unassembled WGS sequence"/>
</dbReference>
<dbReference type="EMBL" id="CAJNOG010000096">
    <property type="protein sequence ID" value="CAF0935269.1"/>
    <property type="molecule type" value="Genomic_DNA"/>
</dbReference>
<feature type="domain" description="ABC1 atypical kinase-like" evidence="2">
    <location>
        <begin position="242"/>
        <end position="401"/>
    </location>
</feature>
<protein>
    <recommendedName>
        <fullName evidence="2">ABC1 atypical kinase-like domain-containing protein</fullName>
    </recommendedName>
</protein>
<dbReference type="InterPro" id="IPR004147">
    <property type="entry name" value="ABC1_dom"/>
</dbReference>
<comment type="caution">
    <text evidence="3">The sequence shown here is derived from an EMBL/GenBank/DDBJ whole genome shotgun (WGS) entry which is preliminary data.</text>
</comment>